<feature type="chain" id="PRO_5037321231" evidence="5">
    <location>
        <begin position="19"/>
        <end position="536"/>
    </location>
</feature>
<reference evidence="8" key="1">
    <citation type="submission" date="2022-11" db="UniProtKB">
        <authorList>
            <consortium name="WormBaseParasite"/>
        </authorList>
    </citation>
    <scope>IDENTIFICATION</scope>
</reference>
<dbReference type="InterPro" id="IPR000483">
    <property type="entry name" value="Cys-rich_flank_reg_C"/>
</dbReference>
<dbReference type="SUPFAM" id="SSF52058">
    <property type="entry name" value="L domain-like"/>
    <property type="match status" value="1"/>
</dbReference>
<evidence type="ECO:0000256" key="3">
    <source>
        <dbReference type="ARBA" id="ARBA00022737"/>
    </source>
</evidence>
<dbReference type="InterPro" id="IPR032675">
    <property type="entry name" value="LRR_dom_sf"/>
</dbReference>
<dbReference type="Pfam" id="PF13855">
    <property type="entry name" value="LRR_8"/>
    <property type="match status" value="1"/>
</dbReference>
<evidence type="ECO:0000313" key="8">
    <source>
        <dbReference type="WBParaSite" id="PSAMB.scaffold1238size33945.g11884.t1"/>
    </source>
</evidence>
<sequence>MMTQGSALLLGAVVLCSAGLLHCPYDEQRYEPGNDMVLAIENHSFGRIDQDTFDGVHRALPFLESLILRNTSIKMIAPDSFAQLPTLNCLDLTDNEIAYLRDHGDMLRGVANLSTLIMARNQLRTVSDSAFIYARHLLRLDLSGNELDVLSLSNAALRGLTVLEELYLDNNDLTHLSPLLFSHTPSLLKLGVSNNPLVKVGIYSLPLLQVFVAFNTLLSEFPRFPRTTRSADLRDGHISTIESIRSADLWHFTTLLLSGNPWSCSCDTLWFLRWSTLTQRIVADYSNLTCSEPKTYRGVAFSLAVKDLICSSEQNGSVVFNTQINSLRGPVFRAEVDEQLQTVGEQLQTASVSPPQERATTTQAFRPVGPAVFLLPPPKSAVIDGSKSAINRAAIEKYLNAKKSLRERRLLGRYMRQSPMAIINQPSVTVSPARSDIILSNAAIDEPRRYNALDQYVPRMSLPDSDRLTASKARGQPPPTPSSLNDAGSQGSNARLVVSSSDQEDANDEQWAYVVDSSPTASGSGASALAVESIHS</sequence>
<name>A0A914UU36_9BILA</name>
<keyword evidence="3" id="KW-0677">Repeat</keyword>
<dbReference type="InterPro" id="IPR001611">
    <property type="entry name" value="Leu-rich_rpt"/>
</dbReference>
<dbReference type="InterPro" id="IPR050328">
    <property type="entry name" value="Dev_Immune_Receptor"/>
</dbReference>
<organism evidence="7 8">
    <name type="scientific">Plectus sambesii</name>
    <dbReference type="NCBI Taxonomy" id="2011161"/>
    <lineage>
        <taxon>Eukaryota</taxon>
        <taxon>Metazoa</taxon>
        <taxon>Ecdysozoa</taxon>
        <taxon>Nematoda</taxon>
        <taxon>Chromadorea</taxon>
        <taxon>Plectida</taxon>
        <taxon>Plectina</taxon>
        <taxon>Plectoidea</taxon>
        <taxon>Plectidae</taxon>
        <taxon>Plectus</taxon>
    </lineage>
</organism>
<dbReference type="Proteomes" id="UP000887566">
    <property type="component" value="Unplaced"/>
</dbReference>
<dbReference type="GO" id="GO:0005615">
    <property type="term" value="C:extracellular space"/>
    <property type="evidence" value="ECO:0007669"/>
    <property type="project" value="TreeGrafter"/>
</dbReference>
<dbReference type="WBParaSite" id="PSAMB.scaffold1238size33945.g11884.t1">
    <property type="protein sequence ID" value="PSAMB.scaffold1238size33945.g11884.t1"/>
    <property type="gene ID" value="PSAMB.scaffold1238size33945.g11884"/>
</dbReference>
<dbReference type="SMART" id="SM00369">
    <property type="entry name" value="LRR_TYP"/>
    <property type="match status" value="5"/>
</dbReference>
<dbReference type="PANTHER" id="PTHR24373:SF370">
    <property type="entry name" value="FISH-LIPS, ISOFORM E"/>
    <property type="match status" value="1"/>
</dbReference>
<evidence type="ECO:0000256" key="4">
    <source>
        <dbReference type="SAM" id="MobiDB-lite"/>
    </source>
</evidence>
<accession>A0A914UU36</accession>
<feature type="domain" description="LRRCT" evidence="6">
    <location>
        <begin position="260"/>
        <end position="311"/>
    </location>
</feature>
<evidence type="ECO:0000259" key="6">
    <source>
        <dbReference type="SMART" id="SM00082"/>
    </source>
</evidence>
<evidence type="ECO:0000256" key="2">
    <source>
        <dbReference type="ARBA" id="ARBA00022729"/>
    </source>
</evidence>
<evidence type="ECO:0000313" key="7">
    <source>
        <dbReference type="Proteomes" id="UP000887566"/>
    </source>
</evidence>
<feature type="compositionally biased region" description="Low complexity" evidence="4">
    <location>
        <begin position="517"/>
        <end position="536"/>
    </location>
</feature>
<feature type="compositionally biased region" description="Polar residues" evidence="4">
    <location>
        <begin position="482"/>
        <end position="501"/>
    </location>
</feature>
<dbReference type="Gene3D" id="3.80.10.10">
    <property type="entry name" value="Ribonuclease Inhibitor"/>
    <property type="match status" value="2"/>
</dbReference>
<dbReference type="AlphaFoldDB" id="A0A914UU36"/>
<keyword evidence="7" id="KW-1185">Reference proteome</keyword>
<proteinExistence type="predicted"/>
<dbReference type="PROSITE" id="PS51450">
    <property type="entry name" value="LRR"/>
    <property type="match status" value="1"/>
</dbReference>
<dbReference type="PANTHER" id="PTHR24373">
    <property type="entry name" value="SLIT RELATED LEUCINE-RICH REPEAT NEURONAL PROTEIN"/>
    <property type="match status" value="1"/>
</dbReference>
<protein>
    <submittedName>
        <fullName evidence="8">LRRCT domain-containing protein</fullName>
    </submittedName>
</protein>
<evidence type="ECO:0000256" key="1">
    <source>
        <dbReference type="ARBA" id="ARBA00022614"/>
    </source>
</evidence>
<dbReference type="SMART" id="SM00082">
    <property type="entry name" value="LRRCT"/>
    <property type="match status" value="1"/>
</dbReference>
<keyword evidence="1" id="KW-0433">Leucine-rich repeat</keyword>
<evidence type="ECO:0000256" key="5">
    <source>
        <dbReference type="SAM" id="SignalP"/>
    </source>
</evidence>
<dbReference type="GO" id="GO:0031012">
    <property type="term" value="C:extracellular matrix"/>
    <property type="evidence" value="ECO:0007669"/>
    <property type="project" value="TreeGrafter"/>
</dbReference>
<feature type="signal peptide" evidence="5">
    <location>
        <begin position="1"/>
        <end position="18"/>
    </location>
</feature>
<keyword evidence="2 5" id="KW-0732">Signal</keyword>
<dbReference type="InterPro" id="IPR003591">
    <property type="entry name" value="Leu-rich_rpt_typical-subtyp"/>
</dbReference>
<feature type="region of interest" description="Disordered" evidence="4">
    <location>
        <begin position="457"/>
        <end position="536"/>
    </location>
</feature>